<sequence>MTVDPITPFRPTAIVTGSSSGIGRACALELARTGWNLIVHGRTQGEDLTETVALSQAQGAHAVAVFADVRDSKAAQTLVDAAITNFGRIDGVINNAGTGLTKRFIDIVDDDWSSLFQMHLLAAARLLRLAHPHLVKTGGAAVNMSSLASNTAIPGRAGYGSVKAGLDGLTMQLAAEWAPDGVRVNSIAPGTILTPLVIRNFERGLLDENQVLQRTPLGRLGTPHEIATVARFLLTADSSYITGQTLRVDGGWSIWGGWS</sequence>
<dbReference type="CDD" id="cd05233">
    <property type="entry name" value="SDR_c"/>
    <property type="match status" value="1"/>
</dbReference>
<dbReference type="PRINTS" id="PR00081">
    <property type="entry name" value="GDHRDH"/>
</dbReference>
<evidence type="ECO:0000256" key="2">
    <source>
        <dbReference type="ARBA" id="ARBA00023002"/>
    </source>
</evidence>
<dbReference type="Proteomes" id="UP000543556">
    <property type="component" value="Unassembled WGS sequence"/>
</dbReference>
<protein>
    <submittedName>
        <fullName evidence="4">SDR family oxidoreductase</fullName>
    </submittedName>
</protein>
<reference evidence="4 5" key="1">
    <citation type="submission" date="2020-02" db="EMBL/GenBank/DDBJ databases">
        <title>Genome sequence of strain AETb3-4.</title>
        <authorList>
            <person name="Gao J."/>
            <person name="Zhang X."/>
        </authorList>
    </citation>
    <scope>NUCLEOTIDE SEQUENCE [LARGE SCALE GENOMIC DNA]</scope>
    <source>
        <strain evidence="4 5">AETb3-4</strain>
    </source>
</reference>
<dbReference type="InterPro" id="IPR036291">
    <property type="entry name" value="NAD(P)-bd_dom_sf"/>
</dbReference>
<dbReference type="FunFam" id="3.40.50.720:FF:000084">
    <property type="entry name" value="Short-chain dehydrogenase reductase"/>
    <property type="match status" value="1"/>
</dbReference>
<feature type="domain" description="Ketoreductase" evidence="3">
    <location>
        <begin position="11"/>
        <end position="190"/>
    </location>
</feature>
<dbReference type="PRINTS" id="PR00080">
    <property type="entry name" value="SDRFAMILY"/>
</dbReference>
<dbReference type="AlphaFoldDB" id="A0A7Y7LZ60"/>
<keyword evidence="5" id="KW-1185">Reference proteome</keyword>
<dbReference type="InterPro" id="IPR002347">
    <property type="entry name" value="SDR_fam"/>
</dbReference>
<dbReference type="SUPFAM" id="SSF51735">
    <property type="entry name" value="NAD(P)-binding Rossmann-fold domains"/>
    <property type="match status" value="1"/>
</dbReference>
<comment type="caution">
    <text evidence="4">The sequence shown here is derived from an EMBL/GenBank/DDBJ whole genome shotgun (WGS) entry which is preliminary data.</text>
</comment>
<proteinExistence type="inferred from homology"/>
<evidence type="ECO:0000259" key="3">
    <source>
        <dbReference type="SMART" id="SM00822"/>
    </source>
</evidence>
<comment type="similarity">
    <text evidence="1">Belongs to the short-chain dehydrogenases/reductases (SDR) family.</text>
</comment>
<name>A0A7Y7LZ60_9MICC</name>
<dbReference type="PANTHER" id="PTHR43639">
    <property type="entry name" value="OXIDOREDUCTASE, SHORT-CHAIN DEHYDROGENASE/REDUCTASE FAMILY (AFU_ORTHOLOGUE AFUA_5G02870)"/>
    <property type="match status" value="1"/>
</dbReference>
<dbReference type="Pfam" id="PF13561">
    <property type="entry name" value="adh_short_C2"/>
    <property type="match status" value="1"/>
</dbReference>
<evidence type="ECO:0000313" key="5">
    <source>
        <dbReference type="Proteomes" id="UP000543556"/>
    </source>
</evidence>
<evidence type="ECO:0000313" key="4">
    <source>
        <dbReference type="EMBL" id="NVM94301.1"/>
    </source>
</evidence>
<organism evidence="4 5">
    <name type="scientific">Arthrobacter wenxiniae</name>
    <dbReference type="NCBI Taxonomy" id="2713570"/>
    <lineage>
        <taxon>Bacteria</taxon>
        <taxon>Bacillati</taxon>
        <taxon>Actinomycetota</taxon>
        <taxon>Actinomycetes</taxon>
        <taxon>Micrococcales</taxon>
        <taxon>Micrococcaceae</taxon>
        <taxon>Arthrobacter</taxon>
    </lineage>
</organism>
<dbReference type="PANTHER" id="PTHR43639:SF1">
    <property type="entry name" value="SHORT-CHAIN DEHYDROGENASE_REDUCTASE FAMILY PROTEIN"/>
    <property type="match status" value="1"/>
</dbReference>
<evidence type="ECO:0000256" key="1">
    <source>
        <dbReference type="ARBA" id="ARBA00006484"/>
    </source>
</evidence>
<gene>
    <name evidence="4" type="ORF">G6034_05140</name>
</gene>
<dbReference type="Gene3D" id="3.40.50.720">
    <property type="entry name" value="NAD(P)-binding Rossmann-like Domain"/>
    <property type="match status" value="1"/>
</dbReference>
<accession>A0A7Y7LZ60</accession>
<keyword evidence="2" id="KW-0560">Oxidoreductase</keyword>
<dbReference type="SMART" id="SM00822">
    <property type="entry name" value="PKS_KR"/>
    <property type="match status" value="1"/>
</dbReference>
<dbReference type="RefSeq" id="WP_176634014.1">
    <property type="nucleotide sequence ID" value="NZ_JAAMFM010000004.1"/>
</dbReference>
<dbReference type="GO" id="GO:0016491">
    <property type="term" value="F:oxidoreductase activity"/>
    <property type="evidence" value="ECO:0007669"/>
    <property type="project" value="UniProtKB-KW"/>
</dbReference>
<dbReference type="EMBL" id="JAAMFM010000004">
    <property type="protein sequence ID" value="NVM94301.1"/>
    <property type="molecule type" value="Genomic_DNA"/>
</dbReference>
<dbReference type="InterPro" id="IPR057326">
    <property type="entry name" value="KR_dom"/>
</dbReference>